<evidence type="ECO:0008006" key="8">
    <source>
        <dbReference type="Google" id="ProtNLM"/>
    </source>
</evidence>
<keyword evidence="4" id="KW-0067">ATP-binding</keyword>
<dbReference type="PANTHER" id="PTHR42749">
    <property type="entry name" value="CELL SHAPE-DETERMINING PROTEIN MREB"/>
    <property type="match status" value="1"/>
</dbReference>
<dbReference type="InterPro" id="IPR056546">
    <property type="entry name" value="MreB_MamK-like"/>
</dbReference>
<feature type="compositionally biased region" description="Basic and acidic residues" evidence="5">
    <location>
        <begin position="14"/>
        <end position="26"/>
    </location>
</feature>
<reference evidence="7" key="1">
    <citation type="journal article" date="2019" name="Int. J. Syst. Evol. Microbiol.">
        <title>The Global Catalogue of Microorganisms (GCM) 10K type strain sequencing project: providing services to taxonomists for standard genome sequencing and annotation.</title>
        <authorList>
            <consortium name="The Broad Institute Genomics Platform"/>
            <consortium name="The Broad Institute Genome Sequencing Center for Infectious Disease"/>
            <person name="Wu L."/>
            <person name="Ma J."/>
        </authorList>
    </citation>
    <scope>NUCLEOTIDE SEQUENCE [LARGE SCALE GENOMIC DNA]</scope>
    <source>
        <strain evidence="7">JCM 4376</strain>
    </source>
</reference>
<dbReference type="Gene3D" id="3.30.420.40">
    <property type="match status" value="1"/>
</dbReference>
<feature type="region of interest" description="Disordered" evidence="5">
    <location>
        <begin position="1"/>
        <end position="26"/>
    </location>
</feature>
<dbReference type="SUPFAM" id="SSF53067">
    <property type="entry name" value="Actin-like ATPase domain"/>
    <property type="match status" value="1"/>
</dbReference>
<protein>
    <recommendedName>
        <fullName evidence="8">Rod shape-determining protein MreC</fullName>
    </recommendedName>
</protein>
<evidence type="ECO:0000313" key="6">
    <source>
        <dbReference type="EMBL" id="GGV73490.1"/>
    </source>
</evidence>
<evidence type="ECO:0000256" key="3">
    <source>
        <dbReference type="ARBA" id="ARBA00022741"/>
    </source>
</evidence>
<dbReference type="EMBL" id="BMTF01000001">
    <property type="protein sequence ID" value="GGV73490.1"/>
    <property type="molecule type" value="Genomic_DNA"/>
</dbReference>
<evidence type="ECO:0000313" key="7">
    <source>
        <dbReference type="Proteomes" id="UP000660675"/>
    </source>
</evidence>
<dbReference type="Proteomes" id="UP000660675">
    <property type="component" value="Unassembled WGS sequence"/>
</dbReference>
<accession>A0ABQ2VT97</accession>
<name>A0ABQ2VT97_9ACTN</name>
<gene>
    <name evidence="6" type="ORF">GCM10015535_00770</name>
</gene>
<comment type="subcellular location">
    <subcellularLocation>
        <location evidence="1">Cytoplasm</location>
    </subcellularLocation>
</comment>
<evidence type="ECO:0000256" key="4">
    <source>
        <dbReference type="ARBA" id="ARBA00022840"/>
    </source>
</evidence>
<dbReference type="RefSeq" id="WP_189539732.1">
    <property type="nucleotide sequence ID" value="NZ_BMTF01000001.1"/>
</dbReference>
<organism evidence="6 7">
    <name type="scientific">Streptomyces gelaticus</name>
    <dbReference type="NCBI Taxonomy" id="285446"/>
    <lineage>
        <taxon>Bacteria</taxon>
        <taxon>Bacillati</taxon>
        <taxon>Actinomycetota</taxon>
        <taxon>Actinomycetes</taxon>
        <taxon>Kitasatosporales</taxon>
        <taxon>Streptomycetaceae</taxon>
        <taxon>Streptomyces</taxon>
    </lineage>
</organism>
<evidence type="ECO:0000256" key="2">
    <source>
        <dbReference type="ARBA" id="ARBA00022490"/>
    </source>
</evidence>
<proteinExistence type="predicted"/>
<comment type="caution">
    <text evidence="6">The sequence shown here is derived from an EMBL/GenBank/DDBJ whole genome shotgun (WGS) entry which is preliminary data.</text>
</comment>
<dbReference type="PANTHER" id="PTHR42749:SF1">
    <property type="entry name" value="CELL SHAPE-DETERMINING PROTEIN MREB"/>
    <property type="match status" value="1"/>
</dbReference>
<dbReference type="Pfam" id="PF06723">
    <property type="entry name" value="MreB_Mbl"/>
    <property type="match status" value="1"/>
</dbReference>
<keyword evidence="3" id="KW-0547">Nucleotide-binding</keyword>
<dbReference type="InterPro" id="IPR043129">
    <property type="entry name" value="ATPase_NBD"/>
</dbReference>
<evidence type="ECO:0000256" key="5">
    <source>
        <dbReference type="SAM" id="MobiDB-lite"/>
    </source>
</evidence>
<keyword evidence="2" id="KW-0963">Cytoplasm</keyword>
<keyword evidence="7" id="KW-1185">Reference proteome</keyword>
<sequence length="279" mass="28682">MHSLHAGRRIGPSVRRDHQDHQDHQGVARGLALDLGSSRTRVWVPGHGVLADTDVCGEPGTGAGHGRPVRRGRIVDPESCGRMLGRIAETALAPDRTGTVIVLSHPVLAGARQRAEARELIAALGPTTVIALDSARAAAHAGPCGGGPLLVVDIGAGLTEATLLVDGQVRDARQAETGLGDLAPAQPPTAVVRAVLDMIMEMWKQDRHGAVLGALRKGPLLTGGGATRPDITNRIAVRLGAPVRLADDPATAVVRGAGMVLSSVLRRAGAAPALTGRTG</sequence>
<evidence type="ECO:0000256" key="1">
    <source>
        <dbReference type="ARBA" id="ARBA00004496"/>
    </source>
</evidence>